<dbReference type="OrthoDB" id="17948at2759"/>
<dbReference type="SUPFAM" id="SSF89550">
    <property type="entry name" value="PHP domain-like"/>
    <property type="match status" value="1"/>
</dbReference>
<gene>
    <name evidence="5" type="ORF">GJ744_006099</name>
</gene>
<feature type="compositionally biased region" description="Polar residues" evidence="4">
    <location>
        <begin position="298"/>
        <end position="307"/>
    </location>
</feature>
<dbReference type="AlphaFoldDB" id="A0A8H7E759"/>
<dbReference type="EMBL" id="JAACFV010000027">
    <property type="protein sequence ID" value="KAF7510733.1"/>
    <property type="molecule type" value="Genomic_DNA"/>
</dbReference>
<sequence>MFYDLNLPYSNTANPSELSRSLSFSAELGYNCIALSRTLSGKVPTDVAADAISLPIANVKVPAPVTLLTRITFTISDPTQNHRLSSLQPAYNIVALRPTNEKALSLCCQSLECDLISLDLSIRLPFILKFKTMAAALQRGVRFEICYSSGVIGAGTEARRNLISGATALIRATRGRGIIISSEAKGALGLRGPWDVVNLAAVWGLSQERGKEAVCEEARKVVQLARLKRESFRGVVHVIFGGDSPNQDKAQKEKSVVTNGLKRKAADGELDVSAGAKDGEKPLSKTQMKKRARRAKQEASTTKSSEPINAEIPHETQQSKKS</sequence>
<comment type="similarity">
    <text evidence="2">Belongs to the eukaryotic/archaeal RNase P protein component 3 family.</text>
</comment>
<dbReference type="Gene3D" id="3.20.20.140">
    <property type="entry name" value="Metal-dependent hydrolases"/>
    <property type="match status" value="1"/>
</dbReference>
<dbReference type="GO" id="GO:0005655">
    <property type="term" value="C:nucleolar ribonuclease P complex"/>
    <property type="evidence" value="ECO:0007669"/>
    <property type="project" value="TreeGrafter"/>
</dbReference>
<dbReference type="GO" id="GO:0008033">
    <property type="term" value="P:tRNA processing"/>
    <property type="evidence" value="ECO:0007669"/>
    <property type="project" value="UniProtKB-KW"/>
</dbReference>
<reference evidence="5" key="1">
    <citation type="submission" date="2020-02" db="EMBL/GenBank/DDBJ databases">
        <authorList>
            <person name="Palmer J.M."/>
        </authorList>
    </citation>
    <scope>NUCLEOTIDE SEQUENCE</scope>
    <source>
        <strain evidence="5">EPUS1.4</strain>
        <tissue evidence="5">Thallus</tissue>
    </source>
</reference>
<comment type="subcellular location">
    <subcellularLocation>
        <location evidence="1">Nucleus</location>
    </subcellularLocation>
</comment>
<keyword evidence="3" id="KW-0819">tRNA processing</keyword>
<name>A0A8H7E759_9EURO</name>
<dbReference type="Pfam" id="PF01876">
    <property type="entry name" value="RNase_P_p30"/>
    <property type="match status" value="1"/>
</dbReference>
<evidence type="ECO:0000313" key="5">
    <source>
        <dbReference type="EMBL" id="KAF7510733.1"/>
    </source>
</evidence>
<dbReference type="InterPro" id="IPR002738">
    <property type="entry name" value="RNase_P_p30"/>
</dbReference>
<evidence type="ECO:0000256" key="3">
    <source>
        <dbReference type="ARBA" id="ARBA00022694"/>
    </source>
</evidence>
<dbReference type="PANTHER" id="PTHR13031">
    <property type="entry name" value="RIBONUCLEASE P SUBUNIT P30"/>
    <property type="match status" value="1"/>
</dbReference>
<evidence type="ECO:0000313" key="6">
    <source>
        <dbReference type="Proteomes" id="UP000606974"/>
    </source>
</evidence>
<evidence type="ECO:0000256" key="2">
    <source>
        <dbReference type="ARBA" id="ARBA00007331"/>
    </source>
</evidence>
<proteinExistence type="inferred from homology"/>
<evidence type="ECO:0000256" key="4">
    <source>
        <dbReference type="SAM" id="MobiDB-lite"/>
    </source>
</evidence>
<feature type="region of interest" description="Disordered" evidence="4">
    <location>
        <begin position="243"/>
        <end position="322"/>
    </location>
</feature>
<protein>
    <submittedName>
        <fullName evidence="5">Uncharacterized protein</fullName>
    </submittedName>
</protein>
<dbReference type="Proteomes" id="UP000606974">
    <property type="component" value="Unassembled WGS sequence"/>
</dbReference>
<comment type="caution">
    <text evidence="5">The sequence shown here is derived from an EMBL/GenBank/DDBJ whole genome shotgun (WGS) entry which is preliminary data.</text>
</comment>
<organism evidence="5 6">
    <name type="scientific">Endocarpon pusillum</name>
    <dbReference type="NCBI Taxonomy" id="364733"/>
    <lineage>
        <taxon>Eukaryota</taxon>
        <taxon>Fungi</taxon>
        <taxon>Dikarya</taxon>
        <taxon>Ascomycota</taxon>
        <taxon>Pezizomycotina</taxon>
        <taxon>Eurotiomycetes</taxon>
        <taxon>Chaetothyriomycetidae</taxon>
        <taxon>Verrucariales</taxon>
        <taxon>Verrucariaceae</taxon>
        <taxon>Endocarpon</taxon>
    </lineage>
</organism>
<dbReference type="GO" id="GO:0003723">
    <property type="term" value="F:RNA binding"/>
    <property type="evidence" value="ECO:0007669"/>
    <property type="project" value="TreeGrafter"/>
</dbReference>
<dbReference type="InterPro" id="IPR016195">
    <property type="entry name" value="Pol/histidinol_Pase-like"/>
</dbReference>
<keyword evidence="6" id="KW-1185">Reference proteome</keyword>
<feature type="compositionally biased region" description="Basic and acidic residues" evidence="4">
    <location>
        <begin position="312"/>
        <end position="322"/>
    </location>
</feature>
<evidence type="ECO:0000256" key="1">
    <source>
        <dbReference type="ARBA" id="ARBA00004123"/>
    </source>
</evidence>
<accession>A0A8H7E759</accession>
<dbReference type="PANTHER" id="PTHR13031:SF0">
    <property type="entry name" value="RIBONUCLEASE P PROTEIN SUBUNIT P30"/>
    <property type="match status" value="1"/>
</dbReference>